<evidence type="ECO:0000259" key="1">
    <source>
        <dbReference type="PROSITE" id="PS50181"/>
    </source>
</evidence>
<sequence length="521" mass="58743">INHLPVEMLHEIACLLDMPNLATLVCVNKRWQVIAEAIIWRDLPSLVPLLRLLDSDAIFDKSMIVERNGDLPSNLWKEHPNLVRLAAHVRTLILHPMSDFNTDCMLDTFATQERTGTFTMHSAFKATSTSLMKAHPLKLFPHLRTLVIGTALRHGFPAKLLVPFINDGLTTLIAHCPVNYFHRINHSSIDNFHFLERSLRRNVGQDTIAPQSLLSHPTISVMAGRIDSLHTLKLRLLCSKDLHVLLAPGAHHLRTLDLDIRVLADPVDSYGLQGLRSLTVRKQPTAFACALMGSPHMEEIILLAAIIVDYNAVAQVLMKIRQDCRHSVLRRVCIRENDYTIRTVQTWYITRSCLAALMPFHNLVEIDISTSGELSMRDVDWAAVVPRWCSLRVFKVKQIFPWRRERRPETGEAPSPATTLASLATFATYCPYLEELGFQLHATSIPTLAGPQHALSQSRLRKLDVGHRSGINANPTLVADFLHTLFPSLTEVTVDAKRADIDSWNQVRQEVRRAGNAVRLL</sequence>
<comment type="caution">
    <text evidence="2">The sequence shown here is derived from an EMBL/GenBank/DDBJ whole genome shotgun (WGS) entry which is preliminary data.</text>
</comment>
<reference evidence="2 3" key="1">
    <citation type="journal article" date="2019" name="New Phytol.">
        <title>Comparative genomics reveals unique wood-decay strategies and fruiting body development in the Schizophyllaceae.</title>
        <authorList>
            <person name="Almasi E."/>
            <person name="Sahu N."/>
            <person name="Krizsan K."/>
            <person name="Balint B."/>
            <person name="Kovacs G.M."/>
            <person name="Kiss B."/>
            <person name="Cseklye J."/>
            <person name="Drula E."/>
            <person name="Henrissat B."/>
            <person name="Nagy I."/>
            <person name="Chovatia M."/>
            <person name="Adam C."/>
            <person name="LaButti K."/>
            <person name="Lipzen A."/>
            <person name="Riley R."/>
            <person name="Grigoriev I.V."/>
            <person name="Nagy L.G."/>
        </authorList>
    </citation>
    <scope>NUCLEOTIDE SEQUENCE [LARGE SCALE GENOMIC DNA]</scope>
    <source>
        <strain evidence="2 3">NL-1724</strain>
    </source>
</reference>
<dbReference type="Pfam" id="PF12937">
    <property type="entry name" value="F-box-like"/>
    <property type="match status" value="1"/>
</dbReference>
<protein>
    <recommendedName>
        <fullName evidence="1">F-box domain-containing protein</fullName>
    </recommendedName>
</protein>
<dbReference type="InterPro" id="IPR036047">
    <property type="entry name" value="F-box-like_dom_sf"/>
</dbReference>
<gene>
    <name evidence="2" type="ORF">BD626DRAFT_413685</name>
</gene>
<dbReference type="Gene3D" id="1.20.1280.50">
    <property type="match status" value="1"/>
</dbReference>
<evidence type="ECO:0000313" key="2">
    <source>
        <dbReference type="EMBL" id="TRM56527.1"/>
    </source>
</evidence>
<dbReference type="AlphaFoldDB" id="A0A550BVG7"/>
<feature type="non-terminal residue" evidence="2">
    <location>
        <position position="1"/>
    </location>
</feature>
<dbReference type="InterPro" id="IPR001810">
    <property type="entry name" value="F-box_dom"/>
</dbReference>
<keyword evidence="3" id="KW-1185">Reference proteome</keyword>
<dbReference type="PROSITE" id="PS50181">
    <property type="entry name" value="FBOX"/>
    <property type="match status" value="1"/>
</dbReference>
<proteinExistence type="predicted"/>
<dbReference type="EMBL" id="VDMD01000066">
    <property type="protein sequence ID" value="TRM56527.1"/>
    <property type="molecule type" value="Genomic_DNA"/>
</dbReference>
<dbReference type="SUPFAM" id="SSF81383">
    <property type="entry name" value="F-box domain"/>
    <property type="match status" value="1"/>
</dbReference>
<dbReference type="Proteomes" id="UP000320762">
    <property type="component" value="Unassembled WGS sequence"/>
</dbReference>
<evidence type="ECO:0000313" key="3">
    <source>
        <dbReference type="Proteomes" id="UP000320762"/>
    </source>
</evidence>
<feature type="domain" description="F-box" evidence="1">
    <location>
        <begin position="1"/>
        <end position="43"/>
    </location>
</feature>
<organism evidence="2 3">
    <name type="scientific">Schizophyllum amplum</name>
    <dbReference type="NCBI Taxonomy" id="97359"/>
    <lineage>
        <taxon>Eukaryota</taxon>
        <taxon>Fungi</taxon>
        <taxon>Dikarya</taxon>
        <taxon>Basidiomycota</taxon>
        <taxon>Agaricomycotina</taxon>
        <taxon>Agaricomycetes</taxon>
        <taxon>Agaricomycetidae</taxon>
        <taxon>Agaricales</taxon>
        <taxon>Schizophyllaceae</taxon>
        <taxon>Schizophyllum</taxon>
    </lineage>
</organism>
<accession>A0A550BVG7</accession>
<dbReference type="OrthoDB" id="2910378at2759"/>
<name>A0A550BVG7_9AGAR</name>